<evidence type="ECO:0000313" key="3">
    <source>
        <dbReference type="Proteomes" id="UP001321477"/>
    </source>
</evidence>
<feature type="transmembrane region" description="Helical" evidence="1">
    <location>
        <begin position="22"/>
        <end position="48"/>
    </location>
</feature>
<sequence>MTQGDGEAGNPRLPARRRARRGMLGVALFVGGPVVGTALVVVGIVLGLAEEPRLLLLAVLGVGVVFVATYAGLRVLFAVERAGGSDRT</sequence>
<protein>
    <submittedName>
        <fullName evidence="2">Uncharacterized protein</fullName>
    </submittedName>
</protein>
<dbReference type="RefSeq" id="WP_234660846.1">
    <property type="nucleotide sequence ID" value="NZ_AP027734.1"/>
</dbReference>
<keyword evidence="1" id="KW-0812">Transmembrane</keyword>
<feature type="transmembrane region" description="Helical" evidence="1">
    <location>
        <begin position="54"/>
        <end position="77"/>
    </location>
</feature>
<proteinExistence type="predicted"/>
<dbReference type="EMBL" id="AP027734">
    <property type="protein sequence ID" value="BDZ54219.1"/>
    <property type="molecule type" value="Genomic_DNA"/>
</dbReference>
<gene>
    <name evidence="2" type="ORF">GCM10025870_12920</name>
</gene>
<evidence type="ECO:0000256" key="1">
    <source>
        <dbReference type="SAM" id="Phobius"/>
    </source>
</evidence>
<keyword evidence="1" id="KW-0472">Membrane</keyword>
<dbReference type="Proteomes" id="UP001321477">
    <property type="component" value="Chromosome"/>
</dbReference>
<organism evidence="2 3">
    <name type="scientific">Agromyces marinus</name>
    <dbReference type="NCBI Taxonomy" id="1389020"/>
    <lineage>
        <taxon>Bacteria</taxon>
        <taxon>Bacillati</taxon>
        <taxon>Actinomycetota</taxon>
        <taxon>Actinomycetes</taxon>
        <taxon>Micrococcales</taxon>
        <taxon>Microbacteriaceae</taxon>
        <taxon>Agromyces</taxon>
    </lineage>
</organism>
<name>A0ABM8H0D9_9MICO</name>
<evidence type="ECO:0000313" key="2">
    <source>
        <dbReference type="EMBL" id="BDZ54219.1"/>
    </source>
</evidence>
<keyword evidence="3" id="KW-1185">Reference proteome</keyword>
<accession>A0ABM8H0D9</accession>
<keyword evidence="1" id="KW-1133">Transmembrane helix</keyword>
<reference evidence="3" key="1">
    <citation type="journal article" date="2019" name="Int. J. Syst. Evol. Microbiol.">
        <title>The Global Catalogue of Microorganisms (GCM) 10K type strain sequencing project: providing services to taxonomists for standard genome sequencing and annotation.</title>
        <authorList>
            <consortium name="The Broad Institute Genomics Platform"/>
            <consortium name="The Broad Institute Genome Sequencing Center for Infectious Disease"/>
            <person name="Wu L."/>
            <person name="Ma J."/>
        </authorList>
    </citation>
    <scope>NUCLEOTIDE SEQUENCE [LARGE SCALE GENOMIC DNA]</scope>
    <source>
        <strain evidence="3">NBRC 109019</strain>
    </source>
</reference>